<dbReference type="OrthoDB" id="2506647at2759"/>
<name>A0A6P5ADP2_BRABE</name>
<dbReference type="GeneID" id="109482943"/>
<dbReference type="KEGG" id="bbel:109482943"/>
<protein>
    <submittedName>
        <fullName evidence="3 4">Phosphatidylethanolamine-binding protein homolog F40A3.3-like</fullName>
    </submittedName>
</protein>
<dbReference type="Gene3D" id="3.90.280.10">
    <property type="entry name" value="PEBP-like"/>
    <property type="match status" value="1"/>
</dbReference>
<dbReference type="RefSeq" id="XP_019641400.1">
    <property type="nucleotide sequence ID" value="XM_019785841.1"/>
</dbReference>
<dbReference type="SUPFAM" id="SSF49777">
    <property type="entry name" value="PEBP-like"/>
    <property type="match status" value="1"/>
</dbReference>
<dbReference type="PANTHER" id="PTHR11362">
    <property type="entry name" value="PHOSPHATIDYLETHANOLAMINE-BINDING PROTEIN"/>
    <property type="match status" value="1"/>
</dbReference>
<comment type="similarity">
    <text evidence="1">Belongs to the phosphatidylethanolamine-binding protein family.</text>
</comment>
<dbReference type="AlphaFoldDB" id="A0A6P5ADP2"/>
<gene>
    <name evidence="3 4 5" type="primary">LOC109482943</name>
</gene>
<dbReference type="InterPro" id="IPR008914">
    <property type="entry name" value="PEBP"/>
</dbReference>
<dbReference type="PANTHER" id="PTHR11362:SF147">
    <property type="entry name" value="PHOSPHATIDYLETHANOLAMINE BINDING PROTEIN"/>
    <property type="match status" value="1"/>
</dbReference>
<dbReference type="InterPro" id="IPR035810">
    <property type="entry name" value="PEBP_euk"/>
</dbReference>
<evidence type="ECO:0000313" key="5">
    <source>
        <dbReference type="RefSeq" id="XP_019641402.1"/>
    </source>
</evidence>
<dbReference type="InterPro" id="IPR036610">
    <property type="entry name" value="PEBP-like_sf"/>
</dbReference>
<dbReference type="InterPro" id="IPR001858">
    <property type="entry name" value="Phosphatidylethanolamine-bd_CS"/>
</dbReference>
<sequence length="183" mass="20536">MAAEAFKKHEVVPDVIDKAPANVLELRYGAVKIEQGNVVTPTQVKDRPTVLNWPAEEGALYTLIKTDPDAPSRAEPKFREWHHWVVVNIPGTDWSKGEVLSDFVGAGPPPKTGLHRYVFLVYKQPGKLECDEERLPNTSGKNRGGWSARKFVQKYNLGDPVAGNLFQAEYDDYCPLLYKQLGM</sequence>
<evidence type="ECO:0000313" key="3">
    <source>
        <dbReference type="RefSeq" id="XP_019641400.1"/>
    </source>
</evidence>
<evidence type="ECO:0000313" key="2">
    <source>
        <dbReference type="Proteomes" id="UP000515135"/>
    </source>
</evidence>
<reference evidence="3 4" key="1">
    <citation type="submission" date="2025-04" db="UniProtKB">
        <authorList>
            <consortium name="RefSeq"/>
        </authorList>
    </citation>
    <scope>IDENTIFICATION</scope>
    <source>
        <tissue evidence="3 4">Gonad</tissue>
    </source>
</reference>
<dbReference type="RefSeq" id="XP_019641401.1">
    <property type="nucleotide sequence ID" value="XM_019785842.1"/>
</dbReference>
<dbReference type="Proteomes" id="UP000515135">
    <property type="component" value="Unplaced"/>
</dbReference>
<dbReference type="RefSeq" id="XP_019641402.1">
    <property type="nucleotide sequence ID" value="XM_019785843.1"/>
</dbReference>
<dbReference type="FunFam" id="3.90.280.10:FF:000006">
    <property type="entry name" value="protein D3"/>
    <property type="match status" value="1"/>
</dbReference>
<dbReference type="CDD" id="cd00866">
    <property type="entry name" value="PEBP_euk"/>
    <property type="match status" value="1"/>
</dbReference>
<dbReference type="PROSITE" id="PS01220">
    <property type="entry name" value="PBP"/>
    <property type="match status" value="1"/>
</dbReference>
<accession>A0A6P5ADP2</accession>
<keyword evidence="2" id="KW-1185">Reference proteome</keyword>
<dbReference type="Pfam" id="PF01161">
    <property type="entry name" value="PBP"/>
    <property type="match status" value="1"/>
</dbReference>
<proteinExistence type="inferred from homology"/>
<evidence type="ECO:0000313" key="4">
    <source>
        <dbReference type="RefSeq" id="XP_019641401.1"/>
    </source>
</evidence>
<evidence type="ECO:0000256" key="1">
    <source>
        <dbReference type="ARBA" id="ARBA00007091"/>
    </source>
</evidence>
<organism evidence="2 5">
    <name type="scientific">Branchiostoma belcheri</name>
    <name type="common">Amphioxus</name>
    <dbReference type="NCBI Taxonomy" id="7741"/>
    <lineage>
        <taxon>Eukaryota</taxon>
        <taxon>Metazoa</taxon>
        <taxon>Chordata</taxon>
        <taxon>Cephalochordata</taxon>
        <taxon>Leptocardii</taxon>
        <taxon>Amphioxiformes</taxon>
        <taxon>Branchiostomatidae</taxon>
        <taxon>Branchiostoma</taxon>
    </lineage>
</organism>